<proteinExistence type="predicted"/>
<evidence type="ECO:0000313" key="2">
    <source>
        <dbReference type="Proteomes" id="UP001174210"/>
    </source>
</evidence>
<sequence>MNTSSWRTYAAQLRDFGHALLHGEPRDSGCHPPDLCRRTLLYDRYLR</sequence>
<evidence type="ECO:0000313" key="1">
    <source>
        <dbReference type="EMBL" id="MDN4599259.1"/>
    </source>
</evidence>
<accession>A0ABT8J2E8</accession>
<organism evidence="1 2">
    <name type="scientific">Leifsonia virtsii</name>
    <dbReference type="NCBI Taxonomy" id="3035915"/>
    <lineage>
        <taxon>Bacteria</taxon>
        <taxon>Bacillati</taxon>
        <taxon>Actinomycetota</taxon>
        <taxon>Actinomycetes</taxon>
        <taxon>Micrococcales</taxon>
        <taxon>Microbacteriaceae</taxon>
        <taxon>Leifsonia</taxon>
    </lineage>
</organism>
<keyword evidence="2" id="KW-1185">Reference proteome</keyword>
<name>A0ABT8J2E8_9MICO</name>
<dbReference type="Proteomes" id="UP001174210">
    <property type="component" value="Unassembled WGS sequence"/>
</dbReference>
<dbReference type="RefSeq" id="WP_301220601.1">
    <property type="nucleotide sequence ID" value="NZ_JAROCB010000005.1"/>
</dbReference>
<gene>
    <name evidence="1" type="ORF">P5G59_19060</name>
</gene>
<protein>
    <submittedName>
        <fullName evidence="1">Uncharacterized protein</fullName>
    </submittedName>
</protein>
<dbReference type="EMBL" id="JAROCB010000005">
    <property type="protein sequence ID" value="MDN4599259.1"/>
    <property type="molecule type" value="Genomic_DNA"/>
</dbReference>
<comment type="caution">
    <text evidence="1">The sequence shown here is derived from an EMBL/GenBank/DDBJ whole genome shotgun (WGS) entry which is preliminary data.</text>
</comment>
<reference evidence="1" key="1">
    <citation type="submission" date="2023-03" db="EMBL/GenBank/DDBJ databases">
        <title>MT1 and MT2 Draft Genomes of Novel Species.</title>
        <authorList>
            <person name="Venkateswaran K."/>
        </authorList>
    </citation>
    <scope>NUCLEOTIDE SEQUENCE</scope>
    <source>
        <strain evidence="1">F6_8S_P_1A</strain>
    </source>
</reference>